<accession>A0A448UXG2</accession>
<dbReference type="InterPro" id="IPR009081">
    <property type="entry name" value="PP-bd_ACP"/>
</dbReference>
<feature type="domain" description="Carrier" evidence="1">
    <location>
        <begin position="1"/>
        <end position="82"/>
    </location>
</feature>
<sequence length="91" mass="9721">MVAKIGIKDVWAALVEGSGADDANALLADLESKSFDELGYDSLAVLETGLRLRRETNAEVPDAQIAGAQTAQELVDLINLHLPKSTVEETK</sequence>
<dbReference type="EMBL" id="LR134521">
    <property type="protein sequence ID" value="VEJ30648.1"/>
    <property type="molecule type" value="Genomic_DNA"/>
</dbReference>
<reference evidence="2 3" key="1">
    <citation type="submission" date="2018-12" db="EMBL/GenBank/DDBJ databases">
        <authorList>
            <consortium name="Pathogen Informatics"/>
        </authorList>
    </citation>
    <scope>NUCLEOTIDE SEQUENCE [LARGE SCALE GENOMIC DNA]</scope>
    <source>
        <strain evidence="2 3">NCTC10918</strain>
    </source>
</reference>
<dbReference type="SUPFAM" id="SSF47336">
    <property type="entry name" value="ACP-like"/>
    <property type="match status" value="1"/>
</dbReference>
<dbReference type="Proteomes" id="UP000270988">
    <property type="component" value="Chromosome"/>
</dbReference>
<dbReference type="RefSeq" id="WP_141121382.1">
    <property type="nucleotide sequence ID" value="NZ_LR134521.1"/>
</dbReference>
<dbReference type="Gene3D" id="1.10.1200.10">
    <property type="entry name" value="ACP-like"/>
    <property type="match status" value="1"/>
</dbReference>
<dbReference type="Pfam" id="PF00550">
    <property type="entry name" value="PP-binding"/>
    <property type="match status" value="1"/>
</dbReference>
<dbReference type="InterPro" id="IPR036736">
    <property type="entry name" value="ACP-like_sf"/>
</dbReference>
<evidence type="ECO:0000313" key="3">
    <source>
        <dbReference type="Proteomes" id="UP000270988"/>
    </source>
</evidence>
<evidence type="ECO:0000313" key="2">
    <source>
        <dbReference type="EMBL" id="VEJ30648.1"/>
    </source>
</evidence>
<organism evidence="2 3">
    <name type="scientific">Rothia dentocariosa</name>
    <dbReference type="NCBI Taxonomy" id="2047"/>
    <lineage>
        <taxon>Bacteria</taxon>
        <taxon>Bacillati</taxon>
        <taxon>Actinomycetota</taxon>
        <taxon>Actinomycetes</taxon>
        <taxon>Micrococcales</taxon>
        <taxon>Micrococcaceae</taxon>
        <taxon>Rothia</taxon>
    </lineage>
</organism>
<gene>
    <name evidence="2" type="ORF">NCTC10918_01932</name>
</gene>
<proteinExistence type="predicted"/>
<dbReference type="AlphaFoldDB" id="A0A448UXG2"/>
<protein>
    <submittedName>
        <fullName evidence="2">ActI ORF3</fullName>
    </submittedName>
</protein>
<dbReference type="PROSITE" id="PS50075">
    <property type="entry name" value="CARRIER"/>
    <property type="match status" value="1"/>
</dbReference>
<name>A0A448UXG2_9MICC</name>
<evidence type="ECO:0000259" key="1">
    <source>
        <dbReference type="PROSITE" id="PS50075"/>
    </source>
</evidence>